<keyword evidence="1" id="KW-0175">Coiled coil</keyword>
<name>A0A060NHI1_9BURK</name>
<protein>
    <submittedName>
        <fullName evidence="2">Uncharacterized protein</fullName>
    </submittedName>
</protein>
<dbReference type="Proteomes" id="UP000067461">
    <property type="component" value="Chromosome"/>
</dbReference>
<feature type="coiled-coil region" evidence="1">
    <location>
        <begin position="108"/>
        <end position="184"/>
    </location>
</feature>
<dbReference type="HOGENOM" id="CLU_711173_0_0_4"/>
<evidence type="ECO:0000313" key="3">
    <source>
        <dbReference type="Proteomes" id="UP000067461"/>
    </source>
</evidence>
<reference evidence="2 3" key="1">
    <citation type="journal article" date="2014" name="Nat. Commun.">
        <title>Physiological and genomic features of highly alkaliphilic hydrogen-utilizing Betaproteobacteria from a continental serpentinizing site.</title>
        <authorList>
            <person name="Suzuki S."/>
            <person name="Kuenen J.G."/>
            <person name="Schipper K."/>
            <person name="van der Velde S."/>
            <person name="Ishii S."/>
            <person name="Wu A."/>
            <person name="Sorokin D.Y."/>
            <person name="Tenney A."/>
            <person name="Meng X.Y."/>
            <person name="Morrill P.L."/>
            <person name="Kamagata Y."/>
            <person name="Muyzer G."/>
            <person name="Nealson K.H."/>
        </authorList>
    </citation>
    <scope>NUCLEOTIDE SEQUENCE [LARGE SCALE GENOMIC DNA]</scope>
    <source>
        <strain evidence="2 3">A1</strain>
    </source>
</reference>
<evidence type="ECO:0000313" key="2">
    <source>
        <dbReference type="EMBL" id="BAO81326.1"/>
    </source>
</evidence>
<evidence type="ECO:0000256" key="1">
    <source>
        <dbReference type="SAM" id="Coils"/>
    </source>
</evidence>
<dbReference type="Gene3D" id="1.10.287.1490">
    <property type="match status" value="1"/>
</dbReference>
<proteinExistence type="predicted"/>
<dbReference type="OrthoDB" id="9950434at2"/>
<keyword evidence="3" id="KW-1185">Reference proteome</keyword>
<gene>
    <name evidence="2" type="ORF">SRAA_1472</name>
</gene>
<organism evidence="2 3">
    <name type="scientific">Serpentinimonas raichei</name>
    <dbReference type="NCBI Taxonomy" id="1458425"/>
    <lineage>
        <taxon>Bacteria</taxon>
        <taxon>Pseudomonadati</taxon>
        <taxon>Pseudomonadota</taxon>
        <taxon>Betaproteobacteria</taxon>
        <taxon>Burkholderiales</taxon>
        <taxon>Comamonadaceae</taxon>
        <taxon>Serpentinimonas</taxon>
    </lineage>
</organism>
<sequence length="388" mass="42955">MNHGRTGMSMATAVADLGLMIGSVMDARHEANTQRRLQRYEQVQDQLLAKIKSQQADIEAQRSGIESLQELCAMRAKNLATAEHVIAKYKEEVMPEWERVAGSLKGKMEAARAENQVLNGTLAQAQADLAQAKTDFAQAQSQLAVLGKDLTQAREQEQAAKRVYYDARNQVEGLEQEVQRKSRSIDTFQAWHAANLTLRCALEMQLLRADPENPLLHDQELRNRVRRAGETSINMSIPGQGMDPFDVAREAGLSFSVPGRPSGVQVLAELALTEVYMRRLAFLHADQKDGAWSALQKVQIGQGSMTAAQDLLREMEPQSPLLHPSTMQQVRDMAMDEFQNQQRARRSQKGPSAAWSAAVSASQPLCQRAVKGLELIIQRASEAQSDAA</sequence>
<dbReference type="STRING" id="1458425.SRAA_1472"/>
<dbReference type="EMBL" id="AP014568">
    <property type="protein sequence ID" value="BAO81326.1"/>
    <property type="molecule type" value="Genomic_DNA"/>
</dbReference>
<accession>A0A060NHI1</accession>
<dbReference type="AlphaFoldDB" id="A0A060NHI1"/>
<dbReference type="KEGG" id="cbaa:SRAA_1472"/>
<dbReference type="RefSeq" id="WP_144318730.1">
    <property type="nucleotide sequence ID" value="NZ_AP014568.1"/>
</dbReference>
<feature type="coiled-coil region" evidence="1">
    <location>
        <begin position="30"/>
        <end position="57"/>
    </location>
</feature>